<name>A0A9W6X7I1_9STRA</name>
<gene>
    <name evidence="1" type="ORF">Pfra01_000803800</name>
</gene>
<protein>
    <submittedName>
        <fullName evidence="1">Unnamed protein product</fullName>
    </submittedName>
</protein>
<dbReference type="EMBL" id="BSXT01000721">
    <property type="protein sequence ID" value="GMF33019.1"/>
    <property type="molecule type" value="Genomic_DNA"/>
</dbReference>
<dbReference type="OrthoDB" id="90118at2759"/>
<evidence type="ECO:0000313" key="1">
    <source>
        <dbReference type="EMBL" id="GMF33019.1"/>
    </source>
</evidence>
<comment type="caution">
    <text evidence="1">The sequence shown here is derived from an EMBL/GenBank/DDBJ whole genome shotgun (WGS) entry which is preliminary data.</text>
</comment>
<dbReference type="AlphaFoldDB" id="A0A9W6X7I1"/>
<dbReference type="Proteomes" id="UP001165121">
    <property type="component" value="Unassembled WGS sequence"/>
</dbReference>
<proteinExistence type="predicted"/>
<reference evidence="1" key="1">
    <citation type="submission" date="2023-04" db="EMBL/GenBank/DDBJ databases">
        <title>Phytophthora fragariaefolia NBRC 109709.</title>
        <authorList>
            <person name="Ichikawa N."/>
            <person name="Sato H."/>
            <person name="Tonouchi N."/>
        </authorList>
    </citation>
    <scope>NUCLEOTIDE SEQUENCE</scope>
    <source>
        <strain evidence="1">NBRC 109709</strain>
    </source>
</reference>
<keyword evidence="2" id="KW-1185">Reference proteome</keyword>
<organism evidence="1 2">
    <name type="scientific">Phytophthora fragariaefolia</name>
    <dbReference type="NCBI Taxonomy" id="1490495"/>
    <lineage>
        <taxon>Eukaryota</taxon>
        <taxon>Sar</taxon>
        <taxon>Stramenopiles</taxon>
        <taxon>Oomycota</taxon>
        <taxon>Peronosporomycetes</taxon>
        <taxon>Peronosporales</taxon>
        <taxon>Peronosporaceae</taxon>
        <taxon>Phytophthora</taxon>
    </lineage>
</organism>
<accession>A0A9W6X7I1</accession>
<sequence length="135" mass="15509">MAEGFNVSMTYRDGHGKAVAPYTGMVYQQSGRVAVMGESHIGLTSAMLESKELTTIFEQAREIWEAGVPELLEQHQQYRRELQIKHAQANATLTDSFWYFVYNDPHLSREKLKAHFKNRETNPCLNLLADTHQRP</sequence>
<evidence type="ECO:0000313" key="2">
    <source>
        <dbReference type="Proteomes" id="UP001165121"/>
    </source>
</evidence>